<keyword evidence="2" id="KW-1185">Reference proteome</keyword>
<dbReference type="EMBL" id="RAHG01000001">
    <property type="protein sequence ID" value="RJT15815.1"/>
    <property type="molecule type" value="Genomic_DNA"/>
</dbReference>
<protein>
    <submittedName>
        <fullName evidence="1">Uncharacterized protein</fullName>
    </submittedName>
</protein>
<gene>
    <name evidence="1" type="ORF">D5396_01440</name>
</gene>
<proteinExistence type="predicted"/>
<evidence type="ECO:0000313" key="1">
    <source>
        <dbReference type="EMBL" id="RJT15815.1"/>
    </source>
</evidence>
<dbReference type="Proteomes" id="UP000284119">
    <property type="component" value="Unassembled WGS sequence"/>
</dbReference>
<evidence type="ECO:0000313" key="2">
    <source>
        <dbReference type="Proteomes" id="UP000284119"/>
    </source>
</evidence>
<comment type="caution">
    <text evidence="1">The sequence shown here is derived from an EMBL/GenBank/DDBJ whole genome shotgun (WGS) entry which is preliminary data.</text>
</comment>
<sequence>MTAKFINRLLKQKRWKENCWQTKSYVKTINLRDRPQPARPAACAQVIKLQQKTVLRKVSVRQTSHFIDYAYCSNETAETKRSKAYAPQFQRAADF</sequence>
<reference evidence="1 2" key="1">
    <citation type="submission" date="2018-09" db="EMBL/GenBank/DDBJ databases">
        <authorList>
            <person name="Le Fleche-Mateos A."/>
        </authorList>
    </citation>
    <scope>NUCLEOTIDE SEQUENCE [LARGE SCALE GENOMIC DNA]</scope>
    <source>
        <strain evidence="1 2">DSM 30078</strain>
    </source>
</reference>
<accession>A0ABX9P493</accession>
<name>A0ABX9P493_9GAMM</name>
<organism evidence="1 2">
    <name type="scientific">Rahnella inusitata</name>
    <dbReference type="NCBI Taxonomy" id="58169"/>
    <lineage>
        <taxon>Bacteria</taxon>
        <taxon>Pseudomonadati</taxon>
        <taxon>Pseudomonadota</taxon>
        <taxon>Gammaproteobacteria</taxon>
        <taxon>Enterobacterales</taxon>
        <taxon>Yersiniaceae</taxon>
        <taxon>Rahnella</taxon>
    </lineage>
</organism>